<reference evidence="1" key="1">
    <citation type="submission" date="2018-05" db="EMBL/GenBank/DDBJ databases">
        <authorList>
            <person name="Lanie J.A."/>
            <person name="Ng W.-L."/>
            <person name="Kazmierczak K.M."/>
            <person name="Andrzejewski T.M."/>
            <person name="Davidsen T.M."/>
            <person name="Wayne K.J."/>
            <person name="Tettelin H."/>
            <person name="Glass J.I."/>
            <person name="Rusch D."/>
            <person name="Podicherti R."/>
            <person name="Tsui H.-C.T."/>
            <person name="Winkler M.E."/>
        </authorList>
    </citation>
    <scope>NUCLEOTIDE SEQUENCE</scope>
</reference>
<name>A0A381UUL8_9ZZZZ</name>
<dbReference type="Gene3D" id="3.90.550.10">
    <property type="entry name" value="Spore Coat Polysaccharide Biosynthesis Protein SpsA, Chain A"/>
    <property type="match status" value="1"/>
</dbReference>
<feature type="non-terminal residue" evidence="1">
    <location>
        <position position="1"/>
    </location>
</feature>
<dbReference type="InterPro" id="IPR029044">
    <property type="entry name" value="Nucleotide-diphossugar_trans"/>
</dbReference>
<gene>
    <name evidence="1" type="ORF">METZ01_LOCUS84275</name>
</gene>
<protein>
    <submittedName>
        <fullName evidence="1">Uncharacterized protein</fullName>
    </submittedName>
</protein>
<evidence type="ECO:0000313" key="1">
    <source>
        <dbReference type="EMBL" id="SVA31421.1"/>
    </source>
</evidence>
<dbReference type="EMBL" id="UINC01007102">
    <property type="protein sequence ID" value="SVA31421.1"/>
    <property type="molecule type" value="Genomic_DNA"/>
</dbReference>
<proteinExistence type="predicted"/>
<organism evidence="1">
    <name type="scientific">marine metagenome</name>
    <dbReference type="NCBI Taxonomy" id="408172"/>
    <lineage>
        <taxon>unclassified sequences</taxon>
        <taxon>metagenomes</taxon>
        <taxon>ecological metagenomes</taxon>
    </lineage>
</organism>
<accession>A0A381UUL8</accession>
<sequence>VFKSWTLFNLLPMVGNNNSQNEYYLPDVLNLILEKNEEVAI</sequence>
<dbReference type="AlphaFoldDB" id="A0A381UUL8"/>